<comment type="caution">
    <text evidence="1">The sequence shown here is derived from an EMBL/GenBank/DDBJ whole genome shotgun (WGS) entry which is preliminary data.</text>
</comment>
<evidence type="ECO:0000313" key="2">
    <source>
        <dbReference type="Proteomes" id="UP000499080"/>
    </source>
</evidence>
<dbReference type="Proteomes" id="UP000499080">
    <property type="component" value="Unassembled WGS sequence"/>
</dbReference>
<keyword evidence="2" id="KW-1185">Reference proteome</keyword>
<gene>
    <name evidence="1" type="ORF">AVEN_182027_1</name>
</gene>
<protein>
    <submittedName>
        <fullName evidence="1">Uncharacterized protein</fullName>
    </submittedName>
</protein>
<dbReference type="EMBL" id="BGPR01066961">
    <property type="protein sequence ID" value="GBO41354.1"/>
    <property type="molecule type" value="Genomic_DNA"/>
</dbReference>
<dbReference type="AlphaFoldDB" id="A0A4Y2WXJ2"/>
<reference evidence="1 2" key="1">
    <citation type="journal article" date="2019" name="Sci. Rep.">
        <title>Orb-weaving spider Araneus ventricosus genome elucidates the spidroin gene catalogue.</title>
        <authorList>
            <person name="Kono N."/>
            <person name="Nakamura H."/>
            <person name="Ohtoshi R."/>
            <person name="Moran D.A.P."/>
            <person name="Shinohara A."/>
            <person name="Yoshida Y."/>
            <person name="Fujiwara M."/>
            <person name="Mori M."/>
            <person name="Tomita M."/>
            <person name="Arakawa K."/>
        </authorList>
    </citation>
    <scope>NUCLEOTIDE SEQUENCE [LARGE SCALE GENOMIC DNA]</scope>
</reference>
<feature type="non-terminal residue" evidence="1">
    <location>
        <position position="92"/>
    </location>
</feature>
<proteinExistence type="predicted"/>
<name>A0A4Y2WXJ2_ARAVE</name>
<evidence type="ECO:0000313" key="1">
    <source>
        <dbReference type="EMBL" id="GBO41354.1"/>
    </source>
</evidence>
<organism evidence="1 2">
    <name type="scientific">Araneus ventricosus</name>
    <name type="common">Orbweaver spider</name>
    <name type="synonym">Epeira ventricosa</name>
    <dbReference type="NCBI Taxonomy" id="182803"/>
    <lineage>
        <taxon>Eukaryota</taxon>
        <taxon>Metazoa</taxon>
        <taxon>Ecdysozoa</taxon>
        <taxon>Arthropoda</taxon>
        <taxon>Chelicerata</taxon>
        <taxon>Arachnida</taxon>
        <taxon>Araneae</taxon>
        <taxon>Araneomorphae</taxon>
        <taxon>Entelegynae</taxon>
        <taxon>Araneoidea</taxon>
        <taxon>Araneidae</taxon>
        <taxon>Araneus</taxon>
    </lineage>
</organism>
<sequence length="92" mass="9631">MSDFIFITKAVGKLSTVNSNSLRPGQMVVPRFTIPTSVTTTILEVSQATTPVTTTSPKISQPDTAVSTMVLEVSQGTTQATTTIGEVSTVTP</sequence>
<accession>A0A4Y2WXJ2</accession>